<dbReference type="NCBIfam" id="TIGR04104">
    <property type="entry name" value="cxxc_20_cxxc"/>
    <property type="match status" value="1"/>
</dbReference>
<keyword evidence="1" id="KW-1133">Transmembrane helix</keyword>
<dbReference type="KEGG" id="psua:FLK61_28025"/>
<accession>A0A859FBF2</accession>
<sequence length="103" mass="11619">MNIVLPKCATCGYQFKRHQLLAFVYSKKCPSCQAENFVTKKSRLKSGGFNVAMLILFLIVSRIPVGSALYVFVCLGVVLLAIVYTHPRLLRFTKTDQDIFSNK</sequence>
<feature type="transmembrane region" description="Helical" evidence="1">
    <location>
        <begin position="69"/>
        <end position="85"/>
    </location>
</feature>
<dbReference type="Proteomes" id="UP000318138">
    <property type="component" value="Chromosome"/>
</dbReference>
<dbReference type="AlphaFoldDB" id="A0A859FBF2"/>
<gene>
    <name evidence="2" type="ORF">FLK61_28025</name>
</gene>
<proteinExistence type="predicted"/>
<protein>
    <recommendedName>
        <fullName evidence="4">Cxxc_20_cxxc protein</fullName>
    </recommendedName>
</protein>
<dbReference type="EMBL" id="CP041372">
    <property type="protein sequence ID" value="QKS70599.1"/>
    <property type="molecule type" value="Genomic_DNA"/>
</dbReference>
<organism evidence="2 3">
    <name type="scientific">Paenalkalicoccus suaedae</name>
    <dbReference type="NCBI Taxonomy" id="2592382"/>
    <lineage>
        <taxon>Bacteria</taxon>
        <taxon>Bacillati</taxon>
        <taxon>Bacillota</taxon>
        <taxon>Bacilli</taxon>
        <taxon>Bacillales</taxon>
        <taxon>Bacillaceae</taxon>
        <taxon>Paenalkalicoccus</taxon>
    </lineage>
</organism>
<evidence type="ECO:0000313" key="2">
    <source>
        <dbReference type="EMBL" id="QKS70599.1"/>
    </source>
</evidence>
<reference evidence="3" key="1">
    <citation type="submission" date="2019-07" db="EMBL/GenBank/DDBJ databases">
        <title>Bacillus alkalisoli sp. nov. isolated from saline soil.</title>
        <authorList>
            <person name="Sun J.-Q."/>
            <person name="Xu L."/>
        </authorList>
    </citation>
    <scope>NUCLEOTIDE SEQUENCE [LARGE SCALE GENOMIC DNA]</scope>
    <source>
        <strain evidence="3">M4U3P1</strain>
    </source>
</reference>
<evidence type="ECO:0008006" key="4">
    <source>
        <dbReference type="Google" id="ProtNLM"/>
    </source>
</evidence>
<keyword evidence="1" id="KW-0472">Membrane</keyword>
<keyword evidence="1" id="KW-0812">Transmembrane</keyword>
<feature type="transmembrane region" description="Helical" evidence="1">
    <location>
        <begin position="47"/>
        <end position="63"/>
    </location>
</feature>
<name>A0A859FBF2_9BACI</name>
<dbReference type="InterPro" id="IPR026369">
    <property type="entry name" value="CxxC_20_CxxC"/>
</dbReference>
<evidence type="ECO:0000256" key="1">
    <source>
        <dbReference type="SAM" id="Phobius"/>
    </source>
</evidence>
<dbReference type="RefSeq" id="WP_176008634.1">
    <property type="nucleotide sequence ID" value="NZ_CP041372.2"/>
</dbReference>
<keyword evidence="3" id="KW-1185">Reference proteome</keyword>
<evidence type="ECO:0000313" key="3">
    <source>
        <dbReference type="Proteomes" id="UP000318138"/>
    </source>
</evidence>